<sequence length="138" mass="15800">MLSRREKCGSKRCTSNRNNCSLEMIVRQNPFKKLGELLQGVGRGCSQRIKSHYPQMDHIHGLQASYLHGLRKYIHRLLLSGTKSYFKTKLKFVLHLESQWLREELRGTEATLLESQCDVSTVSDGEPCHLLVVINCVS</sequence>
<evidence type="ECO:0000313" key="1">
    <source>
        <dbReference type="EMBL" id="MEQ2223364.1"/>
    </source>
</evidence>
<dbReference type="EMBL" id="JAHRIQ010007139">
    <property type="protein sequence ID" value="MEQ2223364.1"/>
    <property type="molecule type" value="Genomic_DNA"/>
</dbReference>
<comment type="caution">
    <text evidence="1">The sequence shown here is derived from an EMBL/GenBank/DDBJ whole genome shotgun (WGS) entry which is preliminary data.</text>
</comment>
<dbReference type="Proteomes" id="UP001482620">
    <property type="component" value="Unassembled WGS sequence"/>
</dbReference>
<gene>
    <name evidence="1" type="ORF">ILYODFUR_036054</name>
</gene>
<evidence type="ECO:0000313" key="2">
    <source>
        <dbReference type="Proteomes" id="UP001482620"/>
    </source>
</evidence>
<accession>A0ABV0SSS6</accession>
<name>A0ABV0SSS6_9TELE</name>
<proteinExistence type="predicted"/>
<keyword evidence="2" id="KW-1185">Reference proteome</keyword>
<organism evidence="1 2">
    <name type="scientific">Ilyodon furcidens</name>
    <name type="common">goldbreast splitfin</name>
    <dbReference type="NCBI Taxonomy" id="33524"/>
    <lineage>
        <taxon>Eukaryota</taxon>
        <taxon>Metazoa</taxon>
        <taxon>Chordata</taxon>
        <taxon>Craniata</taxon>
        <taxon>Vertebrata</taxon>
        <taxon>Euteleostomi</taxon>
        <taxon>Actinopterygii</taxon>
        <taxon>Neopterygii</taxon>
        <taxon>Teleostei</taxon>
        <taxon>Neoteleostei</taxon>
        <taxon>Acanthomorphata</taxon>
        <taxon>Ovalentaria</taxon>
        <taxon>Atherinomorphae</taxon>
        <taxon>Cyprinodontiformes</taxon>
        <taxon>Goodeidae</taxon>
        <taxon>Ilyodon</taxon>
    </lineage>
</organism>
<protein>
    <submittedName>
        <fullName evidence="1">Uncharacterized protein</fullName>
    </submittedName>
</protein>
<reference evidence="1 2" key="1">
    <citation type="submission" date="2021-06" db="EMBL/GenBank/DDBJ databases">
        <authorList>
            <person name="Palmer J.M."/>
        </authorList>
    </citation>
    <scope>NUCLEOTIDE SEQUENCE [LARGE SCALE GENOMIC DNA]</scope>
    <source>
        <strain evidence="2">if_2019</strain>
        <tissue evidence="1">Muscle</tissue>
    </source>
</reference>